<proteinExistence type="predicted"/>
<comment type="caution">
    <text evidence="1">The sequence shown here is derived from an EMBL/GenBank/DDBJ whole genome shotgun (WGS) entry which is preliminary data.</text>
</comment>
<sequence length="136" mass="15534">MEVAVRLEKLGWEGEFKFSPKKQNSPLWGRESKRPIVHCGTSVNDPPKSIDLNERKANRSLGQMEWSSLLVNAHLKGLTQPHVLPEKLSINFTDLCCFQVTALLEILSFPRINLLPLNPYDWKDVSSLWENTFVAC</sequence>
<protein>
    <submittedName>
        <fullName evidence="1">Uncharacterized protein</fullName>
    </submittedName>
</protein>
<dbReference type="EMBL" id="BGPR01000871">
    <property type="protein sequence ID" value="GBM38534.1"/>
    <property type="molecule type" value="Genomic_DNA"/>
</dbReference>
<gene>
    <name evidence="1" type="ORF">AVEN_110204_1</name>
</gene>
<organism evidence="1 2">
    <name type="scientific">Araneus ventricosus</name>
    <name type="common">Orbweaver spider</name>
    <name type="synonym">Epeira ventricosa</name>
    <dbReference type="NCBI Taxonomy" id="182803"/>
    <lineage>
        <taxon>Eukaryota</taxon>
        <taxon>Metazoa</taxon>
        <taxon>Ecdysozoa</taxon>
        <taxon>Arthropoda</taxon>
        <taxon>Chelicerata</taxon>
        <taxon>Arachnida</taxon>
        <taxon>Araneae</taxon>
        <taxon>Araneomorphae</taxon>
        <taxon>Entelegynae</taxon>
        <taxon>Araneoidea</taxon>
        <taxon>Araneidae</taxon>
        <taxon>Araneus</taxon>
    </lineage>
</organism>
<evidence type="ECO:0000313" key="2">
    <source>
        <dbReference type="Proteomes" id="UP000499080"/>
    </source>
</evidence>
<evidence type="ECO:0000313" key="1">
    <source>
        <dbReference type="EMBL" id="GBM38534.1"/>
    </source>
</evidence>
<dbReference type="AlphaFoldDB" id="A0A4Y2FG80"/>
<name>A0A4Y2FG80_ARAVE</name>
<reference evidence="1 2" key="1">
    <citation type="journal article" date="2019" name="Sci. Rep.">
        <title>Orb-weaving spider Araneus ventricosus genome elucidates the spidroin gene catalogue.</title>
        <authorList>
            <person name="Kono N."/>
            <person name="Nakamura H."/>
            <person name="Ohtoshi R."/>
            <person name="Moran D.A.P."/>
            <person name="Shinohara A."/>
            <person name="Yoshida Y."/>
            <person name="Fujiwara M."/>
            <person name="Mori M."/>
            <person name="Tomita M."/>
            <person name="Arakawa K."/>
        </authorList>
    </citation>
    <scope>NUCLEOTIDE SEQUENCE [LARGE SCALE GENOMIC DNA]</scope>
</reference>
<keyword evidence="2" id="KW-1185">Reference proteome</keyword>
<dbReference type="Proteomes" id="UP000499080">
    <property type="component" value="Unassembled WGS sequence"/>
</dbReference>
<accession>A0A4Y2FG80</accession>